<dbReference type="Proteomes" id="UP000324897">
    <property type="component" value="Chromosome 2"/>
</dbReference>
<comment type="caution">
    <text evidence="3">The sequence shown here is derived from an EMBL/GenBank/DDBJ whole genome shotgun (WGS) entry which is preliminary data.</text>
</comment>
<reference evidence="3 4" key="1">
    <citation type="journal article" date="2019" name="Sci. Rep.">
        <title>A high-quality genome of Eragrostis curvula grass provides insights into Poaceae evolution and supports new strategies to enhance forage quality.</title>
        <authorList>
            <person name="Carballo J."/>
            <person name="Santos B.A.C.M."/>
            <person name="Zappacosta D."/>
            <person name="Garbus I."/>
            <person name="Selva J.P."/>
            <person name="Gallo C.A."/>
            <person name="Diaz A."/>
            <person name="Albertini E."/>
            <person name="Caccamo M."/>
            <person name="Echenique V."/>
        </authorList>
    </citation>
    <scope>NUCLEOTIDE SEQUENCE [LARGE SCALE GENOMIC DNA]</scope>
    <source>
        <strain evidence="4">cv. Victoria</strain>
        <tissue evidence="3">Leaf</tissue>
    </source>
</reference>
<sequence length="439" mass="46181">MLVRPLSPPEETSLPLTFFDVFWVPAPPVQRVFFYRLAPDADTDAVLADLKDSLSHAVRAFFPLAGRLRLTPGTANRYELYYLPGDAVAFTVAEYDDDDFDSLAADEPRDVARIAPLAPPLPDGGAVLALQATLLSGGRRGLALGVTVHHAACDGAASTHFLHTWAAAACCAGAGTTTLPPPPVIDRTLVSDPRGLYDVFCPPATASSTAEDKAFVKVPDDQQQLLATFTLSKDQLQRVKDVVAAEAAVSRCSSLVAALGFVWSCYHRAKPRDGRTCLLLPVDYRSRWKPPLPDKYFGNCMGGAFAIASGSELSAAEAGAGGGLLAACAAVAAGIEEAVSGDATEAMGVLKERAMEAVAMGGMLTVAGSPRFRVYELDMGFGRPAKVDVVSVARTGAVAVAESRAGDGGIEVGVCLPPEGMDAFRKCFADVFAWLEEAQ</sequence>
<keyword evidence="2" id="KW-0012">Acyltransferase</keyword>
<dbReference type="SUPFAM" id="SSF52777">
    <property type="entry name" value="CoA-dependent acyltransferases"/>
    <property type="match status" value="1"/>
</dbReference>
<gene>
    <name evidence="3" type="ORF">EJB05_29285</name>
</gene>
<organism evidence="3 4">
    <name type="scientific">Eragrostis curvula</name>
    <name type="common">weeping love grass</name>
    <dbReference type="NCBI Taxonomy" id="38414"/>
    <lineage>
        <taxon>Eukaryota</taxon>
        <taxon>Viridiplantae</taxon>
        <taxon>Streptophyta</taxon>
        <taxon>Embryophyta</taxon>
        <taxon>Tracheophyta</taxon>
        <taxon>Spermatophyta</taxon>
        <taxon>Magnoliopsida</taxon>
        <taxon>Liliopsida</taxon>
        <taxon>Poales</taxon>
        <taxon>Poaceae</taxon>
        <taxon>PACMAD clade</taxon>
        <taxon>Chloridoideae</taxon>
        <taxon>Eragrostideae</taxon>
        <taxon>Eragrostidinae</taxon>
        <taxon>Eragrostis</taxon>
    </lineage>
</organism>
<name>A0A5J9USY8_9POAL</name>
<proteinExistence type="predicted"/>
<feature type="non-terminal residue" evidence="3">
    <location>
        <position position="1"/>
    </location>
</feature>
<dbReference type="Gramene" id="TVU26726">
    <property type="protein sequence ID" value="TVU26726"/>
    <property type="gene ID" value="EJB05_29285"/>
</dbReference>
<evidence type="ECO:0000313" key="3">
    <source>
        <dbReference type="EMBL" id="TVU26726.1"/>
    </source>
</evidence>
<protein>
    <submittedName>
        <fullName evidence="3">Uncharacterized protein</fullName>
    </submittedName>
</protein>
<evidence type="ECO:0000256" key="2">
    <source>
        <dbReference type="ARBA" id="ARBA00023315"/>
    </source>
</evidence>
<dbReference type="InterPro" id="IPR051504">
    <property type="entry name" value="Plant_metabolite_acyltrans"/>
</dbReference>
<dbReference type="OrthoDB" id="1862401at2759"/>
<evidence type="ECO:0000256" key="1">
    <source>
        <dbReference type="ARBA" id="ARBA00022679"/>
    </source>
</evidence>
<dbReference type="PANTHER" id="PTHR31625">
    <property type="match status" value="1"/>
</dbReference>
<keyword evidence="1" id="KW-0808">Transferase</keyword>
<keyword evidence="4" id="KW-1185">Reference proteome</keyword>
<dbReference type="GO" id="GO:0016747">
    <property type="term" value="F:acyltransferase activity, transferring groups other than amino-acyl groups"/>
    <property type="evidence" value="ECO:0007669"/>
    <property type="project" value="UniProtKB-ARBA"/>
</dbReference>
<evidence type="ECO:0000313" key="4">
    <source>
        <dbReference type="Proteomes" id="UP000324897"/>
    </source>
</evidence>
<dbReference type="InterPro" id="IPR023213">
    <property type="entry name" value="CAT-like_dom_sf"/>
</dbReference>
<dbReference type="Gene3D" id="3.30.559.10">
    <property type="entry name" value="Chloramphenicol acetyltransferase-like domain"/>
    <property type="match status" value="2"/>
</dbReference>
<dbReference type="AlphaFoldDB" id="A0A5J9USY8"/>
<dbReference type="EMBL" id="RWGY01000013">
    <property type="protein sequence ID" value="TVU26726.1"/>
    <property type="molecule type" value="Genomic_DNA"/>
</dbReference>
<accession>A0A5J9USY8</accession>
<dbReference type="Pfam" id="PF02458">
    <property type="entry name" value="Transferase"/>
    <property type="match status" value="1"/>
</dbReference>